<reference evidence="7 8" key="1">
    <citation type="journal article" date="2024" name="bioRxiv">
        <title>A reference genome for Trichogramma kaykai: A tiny desert-dwelling parasitoid wasp with competing sex-ratio distorters.</title>
        <authorList>
            <person name="Culotta J."/>
            <person name="Lindsey A.R."/>
        </authorList>
    </citation>
    <scope>NUCLEOTIDE SEQUENCE [LARGE SCALE GENOMIC DNA]</scope>
    <source>
        <strain evidence="7 8">KSX58</strain>
    </source>
</reference>
<name>A0ABD2X8R8_9HYME</name>
<dbReference type="GO" id="GO:0005634">
    <property type="term" value="C:nucleus"/>
    <property type="evidence" value="ECO:0007669"/>
    <property type="project" value="UniProtKB-SubCell"/>
</dbReference>
<sequence length="825" mass="95563">MGRTSDGAGPASKKLKKKPGRRPAASVDDIFEAIKDEPLFFENGQLKKMRNPCWEEARKRIPQLNLHNLYQFVFQNRWGIQERLMRYKSIDVPVIERKKKIKLPEFGLVTKWDDYNIFDEMDSDGEEEIPPSELDLLMEMKKSDEHKNNIHKIGLVPFQVIYWQPEQIKTWIDLINLQPNLCLIVLDKLVDKISENFEYNDVFVIALATMVENSVILLGQMICDSLESIDIHFFLNTWLEKKAAAPENIVIGYCYRVLDAISLAFNLSTFEVYNTRCYKYLLNEETELPPTLLQIDIISLIKVVDNWPSFENVEQSVKDLYLCGIMYLSTVNNLIEFEDVVTTLFVLCQSLGTNDETEYRKANLWTHLTSNTIQQINQQFIRLMVSKTGPRCFSYLNIKQNNVVYESPHPIYEYINQLKIQSLEMCEHNDENHNIYYCPMIADDLMKLFIEFPSWTKIILKETVNVSLSSTCATDYLSSLKISQESTSPSMFLKTHLKKLKKDTDYATRYINTRKRKKEFSVREIINKFTYPTHSINKNAIEDYDNRIEILIPTAEIAKIPDAILEIDNSDDRELNMLNLKKSIDLVIQKILDFDEFVDNVLKTKIKTGDEVSICKTLLDCCIEQKKFENYFGTIAKKFSSSTLNFHSAFKQVFSDSYNSANMLEENELINSSKFLAQLLIKNAISWEFLSIFKVIGSDISDQQKTFIKIVLSELATYFGFSALLEKLEYKASKFDYTGLFPTNAKDINQAKNYFKMIDLKFLNQMMKKSKNPIKEASLKRCGSDSSISSKSSEDLVLEVRICNKKSKLGEDIQNGKKQVIVVQK</sequence>
<dbReference type="GO" id="GO:0006397">
    <property type="term" value="P:mRNA processing"/>
    <property type="evidence" value="ECO:0007669"/>
    <property type="project" value="UniProtKB-KW"/>
</dbReference>
<keyword evidence="4" id="KW-0539">Nucleus</keyword>
<dbReference type="SMART" id="SM00544">
    <property type="entry name" value="MA3"/>
    <property type="match status" value="1"/>
</dbReference>
<evidence type="ECO:0000256" key="4">
    <source>
        <dbReference type="ARBA" id="ARBA00023242"/>
    </source>
</evidence>
<protein>
    <recommendedName>
        <fullName evidence="6">MI domain-containing protein</fullName>
    </recommendedName>
</protein>
<dbReference type="Proteomes" id="UP001627154">
    <property type="component" value="Unassembled WGS sequence"/>
</dbReference>
<accession>A0ABD2X8R8</accession>
<proteinExistence type="predicted"/>
<dbReference type="InterPro" id="IPR003891">
    <property type="entry name" value="Initiation_fac_eIF4g_MI"/>
</dbReference>
<dbReference type="PANTHER" id="PTHR18034">
    <property type="entry name" value="CELL CYCLE CONTROL PROTEIN CWF22-RELATED"/>
    <property type="match status" value="1"/>
</dbReference>
<dbReference type="GO" id="GO:0008380">
    <property type="term" value="P:RNA splicing"/>
    <property type="evidence" value="ECO:0007669"/>
    <property type="project" value="UniProtKB-KW"/>
</dbReference>
<keyword evidence="2" id="KW-0507">mRNA processing</keyword>
<comment type="subcellular location">
    <subcellularLocation>
        <location evidence="1">Nucleus</location>
    </subcellularLocation>
</comment>
<keyword evidence="8" id="KW-1185">Reference proteome</keyword>
<organism evidence="7 8">
    <name type="scientific">Trichogramma kaykai</name>
    <dbReference type="NCBI Taxonomy" id="54128"/>
    <lineage>
        <taxon>Eukaryota</taxon>
        <taxon>Metazoa</taxon>
        <taxon>Ecdysozoa</taxon>
        <taxon>Arthropoda</taxon>
        <taxon>Hexapoda</taxon>
        <taxon>Insecta</taxon>
        <taxon>Pterygota</taxon>
        <taxon>Neoptera</taxon>
        <taxon>Endopterygota</taxon>
        <taxon>Hymenoptera</taxon>
        <taxon>Apocrita</taxon>
        <taxon>Proctotrupomorpha</taxon>
        <taxon>Chalcidoidea</taxon>
        <taxon>Trichogrammatidae</taxon>
        <taxon>Trichogramma</taxon>
    </lineage>
</organism>
<evidence type="ECO:0000259" key="6">
    <source>
        <dbReference type="PROSITE" id="PS51366"/>
    </source>
</evidence>
<keyword evidence="3" id="KW-0508">mRNA splicing</keyword>
<evidence type="ECO:0000256" key="1">
    <source>
        <dbReference type="ARBA" id="ARBA00004123"/>
    </source>
</evidence>
<evidence type="ECO:0000256" key="5">
    <source>
        <dbReference type="SAM" id="MobiDB-lite"/>
    </source>
</evidence>
<evidence type="ECO:0000313" key="8">
    <source>
        <dbReference type="Proteomes" id="UP001627154"/>
    </source>
</evidence>
<evidence type="ECO:0000256" key="2">
    <source>
        <dbReference type="ARBA" id="ARBA00022664"/>
    </source>
</evidence>
<dbReference type="Pfam" id="PF02847">
    <property type="entry name" value="MA3"/>
    <property type="match status" value="1"/>
</dbReference>
<dbReference type="PROSITE" id="PS51366">
    <property type="entry name" value="MI"/>
    <property type="match status" value="1"/>
</dbReference>
<dbReference type="AlphaFoldDB" id="A0ABD2X8R8"/>
<dbReference type="PANTHER" id="PTHR18034:SF3">
    <property type="entry name" value="PRE-MRNA-SPLICING FACTOR CWC22 HOMOLOG"/>
    <property type="match status" value="1"/>
</dbReference>
<dbReference type="EMBL" id="JBJJXI010000043">
    <property type="protein sequence ID" value="KAL3401781.1"/>
    <property type="molecule type" value="Genomic_DNA"/>
</dbReference>
<evidence type="ECO:0000313" key="7">
    <source>
        <dbReference type="EMBL" id="KAL3401781.1"/>
    </source>
</evidence>
<feature type="domain" description="MI" evidence="6">
    <location>
        <begin position="579"/>
        <end position="695"/>
    </location>
</feature>
<feature type="region of interest" description="Disordered" evidence="5">
    <location>
        <begin position="1"/>
        <end position="24"/>
    </location>
</feature>
<dbReference type="InterPro" id="IPR050781">
    <property type="entry name" value="CWC22_splicing_factor"/>
</dbReference>
<evidence type="ECO:0000256" key="3">
    <source>
        <dbReference type="ARBA" id="ARBA00023187"/>
    </source>
</evidence>
<comment type="caution">
    <text evidence="7">The sequence shown here is derived from an EMBL/GenBank/DDBJ whole genome shotgun (WGS) entry which is preliminary data.</text>
</comment>
<gene>
    <name evidence="7" type="ORF">TKK_005136</name>
</gene>